<feature type="DNA-binding region" description="H-T-H motif" evidence="4">
    <location>
        <begin position="42"/>
        <end position="61"/>
    </location>
</feature>
<accession>A0ABV2UNI9</accession>
<dbReference type="InterPro" id="IPR036271">
    <property type="entry name" value="Tet_transcr_reg_TetR-rel_C_sf"/>
</dbReference>
<keyword evidence="1" id="KW-0805">Transcription regulation</keyword>
<dbReference type="Gene3D" id="1.10.357.10">
    <property type="entry name" value="Tetracycline Repressor, domain 2"/>
    <property type="match status" value="1"/>
</dbReference>
<gene>
    <name evidence="6" type="ORF">ABZV61_41610</name>
</gene>
<dbReference type="PANTHER" id="PTHR30055:SF148">
    <property type="entry name" value="TETR-FAMILY TRANSCRIPTIONAL REGULATOR"/>
    <property type="match status" value="1"/>
</dbReference>
<keyword evidence="3" id="KW-0804">Transcription</keyword>
<evidence type="ECO:0000256" key="4">
    <source>
        <dbReference type="PROSITE-ProRule" id="PRU00335"/>
    </source>
</evidence>
<dbReference type="InterPro" id="IPR001647">
    <property type="entry name" value="HTH_TetR"/>
</dbReference>
<evidence type="ECO:0000256" key="3">
    <source>
        <dbReference type="ARBA" id="ARBA00023163"/>
    </source>
</evidence>
<dbReference type="Gene3D" id="1.10.10.60">
    <property type="entry name" value="Homeodomain-like"/>
    <property type="match status" value="1"/>
</dbReference>
<dbReference type="Proteomes" id="UP001550044">
    <property type="component" value="Unassembled WGS sequence"/>
</dbReference>
<protein>
    <submittedName>
        <fullName evidence="6">TetR/AcrR family transcriptional regulator</fullName>
    </submittedName>
</protein>
<evidence type="ECO:0000313" key="7">
    <source>
        <dbReference type="Proteomes" id="UP001550044"/>
    </source>
</evidence>
<evidence type="ECO:0000256" key="1">
    <source>
        <dbReference type="ARBA" id="ARBA00023015"/>
    </source>
</evidence>
<reference evidence="6 7" key="1">
    <citation type="submission" date="2024-06" db="EMBL/GenBank/DDBJ databases">
        <title>The Natural Products Discovery Center: Release of the First 8490 Sequenced Strains for Exploring Actinobacteria Biosynthetic Diversity.</title>
        <authorList>
            <person name="Kalkreuter E."/>
            <person name="Kautsar S.A."/>
            <person name="Yang D."/>
            <person name="Bader C.D."/>
            <person name="Teijaro C.N."/>
            <person name="Fluegel L."/>
            <person name="Davis C.M."/>
            <person name="Simpson J.R."/>
            <person name="Lauterbach L."/>
            <person name="Steele A.D."/>
            <person name="Gui C."/>
            <person name="Meng S."/>
            <person name="Li G."/>
            <person name="Viehrig K."/>
            <person name="Ye F."/>
            <person name="Su P."/>
            <person name="Kiefer A.F."/>
            <person name="Nichols A."/>
            <person name="Cepeda A.J."/>
            <person name="Yan W."/>
            <person name="Fan B."/>
            <person name="Jiang Y."/>
            <person name="Adhikari A."/>
            <person name="Zheng C.-J."/>
            <person name="Schuster L."/>
            <person name="Cowan T.M."/>
            <person name="Smanski M.J."/>
            <person name="Chevrette M.G."/>
            <person name="De Carvalho L.P.S."/>
            <person name="Shen B."/>
        </authorList>
    </citation>
    <scope>NUCLEOTIDE SEQUENCE [LARGE SCALE GENOMIC DNA]</scope>
    <source>
        <strain evidence="6 7">NPDC005137</strain>
    </source>
</reference>
<name>A0ABV2UNI9_9ACTN</name>
<dbReference type="PRINTS" id="PR00455">
    <property type="entry name" value="HTHTETR"/>
</dbReference>
<dbReference type="RefSeq" id="WP_356502243.1">
    <property type="nucleotide sequence ID" value="NZ_JBEXEF010000144.1"/>
</dbReference>
<evidence type="ECO:0000256" key="2">
    <source>
        <dbReference type="ARBA" id="ARBA00023125"/>
    </source>
</evidence>
<dbReference type="PROSITE" id="PS50977">
    <property type="entry name" value="HTH_TETR_2"/>
    <property type="match status" value="1"/>
</dbReference>
<dbReference type="SUPFAM" id="SSF48498">
    <property type="entry name" value="Tetracyclin repressor-like, C-terminal domain"/>
    <property type="match status" value="1"/>
</dbReference>
<keyword evidence="2 4" id="KW-0238">DNA-binding</keyword>
<evidence type="ECO:0000313" key="6">
    <source>
        <dbReference type="EMBL" id="MET8439051.1"/>
    </source>
</evidence>
<feature type="domain" description="HTH tetR-type" evidence="5">
    <location>
        <begin position="19"/>
        <end position="79"/>
    </location>
</feature>
<dbReference type="EMBL" id="JBEXIP010000085">
    <property type="protein sequence ID" value="MET8439051.1"/>
    <property type="molecule type" value="Genomic_DNA"/>
</dbReference>
<dbReference type="InterPro" id="IPR023772">
    <property type="entry name" value="DNA-bd_HTH_TetR-type_CS"/>
</dbReference>
<dbReference type="PROSITE" id="PS01081">
    <property type="entry name" value="HTH_TETR_1"/>
    <property type="match status" value="1"/>
</dbReference>
<evidence type="ECO:0000259" key="5">
    <source>
        <dbReference type="PROSITE" id="PS50977"/>
    </source>
</evidence>
<proteinExistence type="predicted"/>
<dbReference type="Pfam" id="PF00440">
    <property type="entry name" value="TetR_N"/>
    <property type="match status" value="1"/>
</dbReference>
<dbReference type="InterPro" id="IPR050109">
    <property type="entry name" value="HTH-type_TetR-like_transc_reg"/>
</dbReference>
<organism evidence="6 7">
    <name type="scientific">Streptomyces sp. 900116325</name>
    <dbReference type="NCBI Taxonomy" id="3154295"/>
    <lineage>
        <taxon>Bacteria</taxon>
        <taxon>Bacillati</taxon>
        <taxon>Actinomycetota</taxon>
        <taxon>Actinomycetes</taxon>
        <taxon>Kitasatosporales</taxon>
        <taxon>Streptomycetaceae</taxon>
        <taxon>Streptomyces</taxon>
    </lineage>
</organism>
<dbReference type="InterPro" id="IPR009057">
    <property type="entry name" value="Homeodomain-like_sf"/>
</dbReference>
<comment type="caution">
    <text evidence="6">The sequence shown here is derived from an EMBL/GenBank/DDBJ whole genome shotgun (WGS) entry which is preliminary data.</text>
</comment>
<dbReference type="Pfam" id="PF16859">
    <property type="entry name" value="TetR_C_11"/>
    <property type="match status" value="1"/>
</dbReference>
<sequence>MVEKRTRDAARGPGRPREERVTHAVLDAVVALVAEQGMNALTMDAVAVRAEVSKPAIYRRWPTKQDLIIAATESRVGPLSIPDLGDFRAELRAVLNARVEVYRTPGMDRLIAGVFGAAADAGAGRSAYRAYINRVMGETGRILERGIARGDVRPDTDVRAAATMVAAPLVFRLVAEQELPDSHLVESVVELVGRAVGVEH</sequence>
<dbReference type="SUPFAM" id="SSF46689">
    <property type="entry name" value="Homeodomain-like"/>
    <property type="match status" value="1"/>
</dbReference>
<keyword evidence="7" id="KW-1185">Reference proteome</keyword>
<dbReference type="InterPro" id="IPR011075">
    <property type="entry name" value="TetR_C"/>
</dbReference>
<dbReference type="PANTHER" id="PTHR30055">
    <property type="entry name" value="HTH-TYPE TRANSCRIPTIONAL REGULATOR RUTR"/>
    <property type="match status" value="1"/>
</dbReference>